<dbReference type="EMBL" id="BK015325">
    <property type="protein sequence ID" value="DAE01470.1"/>
    <property type="molecule type" value="Genomic_DNA"/>
</dbReference>
<name>A0A8S5P2Z2_9CAUD</name>
<accession>A0A8S5P2Z2</accession>
<protein>
    <submittedName>
        <fullName evidence="2">Uncharacterized protein</fullName>
    </submittedName>
</protein>
<evidence type="ECO:0000256" key="1">
    <source>
        <dbReference type="SAM" id="Coils"/>
    </source>
</evidence>
<feature type="coiled-coil region" evidence="1">
    <location>
        <begin position="2"/>
        <end position="29"/>
    </location>
</feature>
<sequence>MTDDQLKEINDLKKEIENLREQFKYVESSCPYDVKYDGRKFYGKLALCKVFVGNDIDMTSGRDRVLVEFNEEMKLAVLQVLHSRLTILENKFNNLTVRNESSRYENNKE</sequence>
<organism evidence="2">
    <name type="scientific">Siphoviridae sp. ctQtc11</name>
    <dbReference type="NCBI Taxonomy" id="2825497"/>
    <lineage>
        <taxon>Viruses</taxon>
        <taxon>Duplodnaviria</taxon>
        <taxon>Heunggongvirae</taxon>
        <taxon>Uroviricota</taxon>
        <taxon>Caudoviricetes</taxon>
    </lineage>
</organism>
<evidence type="ECO:0000313" key="2">
    <source>
        <dbReference type="EMBL" id="DAE01470.1"/>
    </source>
</evidence>
<keyword evidence="1" id="KW-0175">Coiled coil</keyword>
<proteinExistence type="predicted"/>
<reference evidence="2" key="1">
    <citation type="journal article" date="2021" name="Proc. Natl. Acad. Sci. U.S.A.">
        <title>A Catalog of Tens of Thousands of Viruses from Human Metagenomes Reveals Hidden Associations with Chronic Diseases.</title>
        <authorList>
            <person name="Tisza M.J."/>
            <person name="Buck C.B."/>
        </authorList>
    </citation>
    <scope>NUCLEOTIDE SEQUENCE</scope>
    <source>
        <strain evidence="2">CtQtc11</strain>
    </source>
</reference>